<name>A0A444XJ34_ARAHY</name>
<dbReference type="EMBL" id="SDMP01000019">
    <property type="protein sequence ID" value="RYQ89678.1"/>
    <property type="molecule type" value="Genomic_DNA"/>
</dbReference>
<reference evidence="3 4" key="1">
    <citation type="submission" date="2019-01" db="EMBL/GenBank/DDBJ databases">
        <title>Sequencing of cultivated peanut Arachis hypogaea provides insights into genome evolution and oil improvement.</title>
        <authorList>
            <person name="Chen X."/>
        </authorList>
    </citation>
    <scope>NUCLEOTIDE SEQUENCE [LARGE SCALE GENOMIC DNA]</scope>
    <source>
        <strain evidence="4">cv. Fuhuasheng</strain>
        <strain evidence="3">GDAAS-fuhuasheng2018</strain>
        <tissue evidence="3">Leaves</tissue>
    </source>
</reference>
<sequence>MTSGDAYLSLSFGECTVTLQDMTYQLGLPIDEEYVSGCLTDFEWYIEAIRPTWTWFEELLGIIPPADCIDKFTMKCTWMQYTLSELPQGVGEDIVRRYGRAYIMMLLSTQFFGDKSGTCLHIRWLPYVARLEDMIDIVGDLLLSHCYIGACAMWPTGT</sequence>
<keyword evidence="4" id="KW-1185">Reference proteome</keyword>
<feature type="domain" description="Aminotransferase-like plant mobile" evidence="1">
    <location>
        <begin position="10"/>
        <end position="147"/>
    </location>
</feature>
<dbReference type="Proteomes" id="UP000289738">
    <property type="component" value="Chromosome B09"/>
</dbReference>
<dbReference type="InterPro" id="IPR044824">
    <property type="entry name" value="MAIN-like"/>
</dbReference>
<organism evidence="3 4">
    <name type="scientific">Arachis hypogaea</name>
    <name type="common">Peanut</name>
    <dbReference type="NCBI Taxonomy" id="3818"/>
    <lineage>
        <taxon>Eukaryota</taxon>
        <taxon>Viridiplantae</taxon>
        <taxon>Streptophyta</taxon>
        <taxon>Embryophyta</taxon>
        <taxon>Tracheophyta</taxon>
        <taxon>Spermatophyta</taxon>
        <taxon>Magnoliopsida</taxon>
        <taxon>eudicotyledons</taxon>
        <taxon>Gunneridae</taxon>
        <taxon>Pentapetalae</taxon>
        <taxon>rosids</taxon>
        <taxon>fabids</taxon>
        <taxon>Fabales</taxon>
        <taxon>Fabaceae</taxon>
        <taxon>Papilionoideae</taxon>
        <taxon>50 kb inversion clade</taxon>
        <taxon>dalbergioids sensu lato</taxon>
        <taxon>Dalbergieae</taxon>
        <taxon>Pterocarpus clade</taxon>
        <taxon>Arachis</taxon>
    </lineage>
</organism>
<dbReference type="PANTHER" id="PTHR46033:SF8">
    <property type="entry name" value="PROTEIN MAINTENANCE OF MERISTEMS-LIKE"/>
    <property type="match status" value="1"/>
</dbReference>
<dbReference type="Pfam" id="PF10536">
    <property type="entry name" value="PMD"/>
    <property type="match status" value="1"/>
</dbReference>
<gene>
    <name evidence="3" type="ORF">Ahy_B09g096198</name>
    <name evidence="2" type="ORF">DS421_19g650160</name>
</gene>
<dbReference type="Proteomes" id="UP000464620">
    <property type="component" value="Chromosome B09"/>
</dbReference>
<dbReference type="InterPro" id="IPR019557">
    <property type="entry name" value="AminoTfrase-like_pln_mobile"/>
</dbReference>
<evidence type="ECO:0000313" key="2">
    <source>
        <dbReference type="EMBL" id="QHN77152.1"/>
    </source>
</evidence>
<evidence type="ECO:0000313" key="5">
    <source>
        <dbReference type="Proteomes" id="UP000464620"/>
    </source>
</evidence>
<dbReference type="PANTHER" id="PTHR46033">
    <property type="entry name" value="PROTEIN MAIN-LIKE 2"/>
    <property type="match status" value="1"/>
</dbReference>
<reference evidence="2 5" key="2">
    <citation type="submission" date="2020-01" db="EMBL/GenBank/DDBJ databases">
        <title>Genome sequence of Arachis hypogaea, cultivar Shitouqi.</title>
        <authorList>
            <person name="Zhuang W."/>
            <person name="Chen H."/>
            <person name="Varshney R."/>
            <person name="Wang D."/>
            <person name="Ming R."/>
        </authorList>
    </citation>
    <scope>NUCLEOTIDE SEQUENCE [LARGE SCALE GENOMIC DNA]</scope>
    <source>
        <tissue evidence="2">Young leaf</tissue>
    </source>
</reference>
<accession>A0A444XJ34</accession>
<evidence type="ECO:0000313" key="4">
    <source>
        <dbReference type="Proteomes" id="UP000289738"/>
    </source>
</evidence>
<dbReference type="OrthoDB" id="1599069at2759"/>
<proteinExistence type="predicted"/>
<evidence type="ECO:0000259" key="1">
    <source>
        <dbReference type="Pfam" id="PF10536"/>
    </source>
</evidence>
<dbReference type="GO" id="GO:0010073">
    <property type="term" value="P:meristem maintenance"/>
    <property type="evidence" value="ECO:0007669"/>
    <property type="project" value="InterPro"/>
</dbReference>
<dbReference type="AlphaFoldDB" id="A0A444XJ34"/>
<dbReference type="EMBL" id="CP031001">
    <property type="protein sequence ID" value="QHN77152.1"/>
    <property type="molecule type" value="Genomic_DNA"/>
</dbReference>
<protein>
    <recommendedName>
        <fullName evidence="1">Aminotransferase-like plant mobile domain-containing protein</fullName>
    </recommendedName>
</protein>
<evidence type="ECO:0000313" key="3">
    <source>
        <dbReference type="EMBL" id="RYQ89678.1"/>
    </source>
</evidence>